<name>A0ABR3T7E3_9PEZI</name>
<evidence type="ECO:0000256" key="1">
    <source>
        <dbReference type="SAM" id="MobiDB-lite"/>
    </source>
</evidence>
<feature type="region of interest" description="Disordered" evidence="1">
    <location>
        <begin position="191"/>
        <end position="309"/>
    </location>
</feature>
<feature type="region of interest" description="Disordered" evidence="1">
    <location>
        <begin position="556"/>
        <end position="624"/>
    </location>
</feature>
<protein>
    <submittedName>
        <fullName evidence="2">Uncharacterized protein</fullName>
    </submittedName>
</protein>
<proteinExistence type="predicted"/>
<sequence>MAAQHDRPPRPCEHFHDPARNTYRYVHMPDTSWICERDPQDFDDALLQSLEQKRQELDAKVARYIAKKQGQFNDYVAEKNRRYDLRTEDRQKRRAAQQERDHEQQIAHAADDQPCAPQLMEDDNEASWFTKQREQDARKRAELVSEEVARSEPRPSDSPGPAPHADLGTVRERDSEILQLLPGFLPLLEDQEKLSSSAPAANRGDGRPPRNPRSELVRSSTMPPVIKHSPAPRRSSLKQSNGDRPGSARKAVRLSLGPRIVTPTQSPPDERGSGSADATSHSVLHHETLRSIHKELEEANRWKSEPERVYTEAIPTEDLLLAGSHQNLSHVDDGVAPDQIESPSPSSPEKGKEKSQPIADATESRSVLPEKESSPVQTRPNYSASPLNFGREEIPQRPAASLGRRSSLTEEAKSAPKEPKKKKKKKVKTQPPAGLPTYTPVRAPTTTALSSTAPEVGTSSARSITPSYKPVKSSSAASLLSSSFVDANNTGIFYPTRTRPPPSHLRPDEASLSAVDVPLPVGGFSSESPTASYGSMIRGASLGESFMALNFARRMAEKDKAEEKNGGRKKTSNSGSTSEQPLLKEEDEEDEQNEEAERLARQREEKYRRDRVQDEDEFAGELDL</sequence>
<dbReference type="Proteomes" id="UP001521116">
    <property type="component" value="Unassembled WGS sequence"/>
</dbReference>
<accession>A0ABR3T7E3</accession>
<keyword evidence="3" id="KW-1185">Reference proteome</keyword>
<reference evidence="2 3" key="1">
    <citation type="submission" date="2024-02" db="EMBL/GenBank/DDBJ databases">
        <title>De novo assembly and annotation of 12 fungi associated with fruit tree decline syndrome in Ontario, Canada.</title>
        <authorList>
            <person name="Sulman M."/>
            <person name="Ellouze W."/>
            <person name="Ilyukhin E."/>
        </authorList>
    </citation>
    <scope>NUCLEOTIDE SEQUENCE [LARGE SCALE GENOMIC DNA]</scope>
    <source>
        <strain evidence="2 3">M1-105</strain>
    </source>
</reference>
<feature type="compositionally biased region" description="Basic and acidic residues" evidence="1">
    <location>
        <begin position="204"/>
        <end position="216"/>
    </location>
</feature>
<feature type="compositionally biased region" description="Basic and acidic residues" evidence="1">
    <location>
        <begin position="132"/>
        <end position="155"/>
    </location>
</feature>
<feature type="compositionally biased region" description="Polar residues" evidence="1">
    <location>
        <begin position="374"/>
        <end position="386"/>
    </location>
</feature>
<feature type="compositionally biased region" description="Basic and acidic residues" evidence="1">
    <location>
        <begin position="407"/>
        <end position="418"/>
    </location>
</feature>
<feature type="region of interest" description="Disordered" evidence="1">
    <location>
        <begin position="132"/>
        <end position="174"/>
    </location>
</feature>
<feature type="region of interest" description="Disordered" evidence="1">
    <location>
        <begin position="87"/>
        <end position="118"/>
    </location>
</feature>
<evidence type="ECO:0000313" key="3">
    <source>
        <dbReference type="Proteomes" id="UP001521116"/>
    </source>
</evidence>
<gene>
    <name evidence="2" type="ORF">SLS56_001868</name>
</gene>
<organism evidence="2 3">
    <name type="scientific">Neofusicoccum ribis</name>
    <dbReference type="NCBI Taxonomy" id="45134"/>
    <lineage>
        <taxon>Eukaryota</taxon>
        <taxon>Fungi</taxon>
        <taxon>Dikarya</taxon>
        <taxon>Ascomycota</taxon>
        <taxon>Pezizomycotina</taxon>
        <taxon>Dothideomycetes</taxon>
        <taxon>Dothideomycetes incertae sedis</taxon>
        <taxon>Botryosphaeriales</taxon>
        <taxon>Botryosphaeriaceae</taxon>
        <taxon>Neofusicoccum</taxon>
    </lineage>
</organism>
<comment type="caution">
    <text evidence="2">The sequence shown here is derived from an EMBL/GenBank/DDBJ whole genome shotgun (WGS) entry which is preliminary data.</text>
</comment>
<feature type="compositionally biased region" description="Acidic residues" evidence="1">
    <location>
        <begin position="613"/>
        <end position="624"/>
    </location>
</feature>
<feature type="compositionally biased region" description="Acidic residues" evidence="1">
    <location>
        <begin position="585"/>
        <end position="594"/>
    </location>
</feature>
<feature type="compositionally biased region" description="Basic and acidic residues" evidence="1">
    <location>
        <begin position="87"/>
        <end position="111"/>
    </location>
</feature>
<feature type="compositionally biased region" description="Polar residues" evidence="1">
    <location>
        <begin position="457"/>
        <end position="466"/>
    </location>
</feature>
<feature type="compositionally biased region" description="Basic and acidic residues" evidence="1">
    <location>
        <begin position="556"/>
        <end position="566"/>
    </location>
</feature>
<evidence type="ECO:0000313" key="2">
    <source>
        <dbReference type="EMBL" id="KAL1635116.1"/>
    </source>
</evidence>
<feature type="compositionally biased region" description="Basic and acidic residues" evidence="1">
    <location>
        <begin position="284"/>
        <end position="309"/>
    </location>
</feature>
<feature type="compositionally biased region" description="Low complexity" evidence="1">
    <location>
        <begin position="443"/>
        <end position="454"/>
    </location>
</feature>
<feature type="compositionally biased region" description="Basic and acidic residues" evidence="1">
    <location>
        <begin position="595"/>
        <end position="612"/>
    </location>
</feature>
<feature type="region of interest" description="Disordered" evidence="1">
    <location>
        <begin position="321"/>
        <end position="472"/>
    </location>
</feature>
<feature type="compositionally biased region" description="Basic residues" evidence="1">
    <location>
        <begin position="419"/>
        <end position="428"/>
    </location>
</feature>
<dbReference type="EMBL" id="JAJVDC020000012">
    <property type="protein sequence ID" value="KAL1635116.1"/>
    <property type="molecule type" value="Genomic_DNA"/>
</dbReference>